<evidence type="ECO:0000313" key="1">
    <source>
        <dbReference type="EMBL" id="KRY60023.1"/>
    </source>
</evidence>
<accession>A0A0V1DEP9</accession>
<sequence>MNCKANKIILPDIKHKCLNILFLDFGLANSYNLKKIPFSLITSIPNINAGKRRNFNMKRRKHHFNELFVCVPKEHLHLIIREYGNNNRLFNASNFLIRIIHSYSTSTSNQHMHFSDVPRQKDKNPNSNRLFLFLIQFLIVFKTVDDK</sequence>
<gene>
    <name evidence="1" type="ORF">T03_9881</name>
</gene>
<proteinExistence type="predicted"/>
<organism evidence="1 2">
    <name type="scientific">Trichinella britovi</name>
    <name type="common">Parasitic roundworm</name>
    <dbReference type="NCBI Taxonomy" id="45882"/>
    <lineage>
        <taxon>Eukaryota</taxon>
        <taxon>Metazoa</taxon>
        <taxon>Ecdysozoa</taxon>
        <taxon>Nematoda</taxon>
        <taxon>Enoplea</taxon>
        <taxon>Dorylaimia</taxon>
        <taxon>Trichinellida</taxon>
        <taxon>Trichinellidae</taxon>
        <taxon>Trichinella</taxon>
    </lineage>
</organism>
<comment type="caution">
    <text evidence="1">The sequence shown here is derived from an EMBL/GenBank/DDBJ whole genome shotgun (WGS) entry which is preliminary data.</text>
</comment>
<dbReference type="AlphaFoldDB" id="A0A0V1DEP9"/>
<dbReference type="Proteomes" id="UP000054653">
    <property type="component" value="Unassembled WGS sequence"/>
</dbReference>
<keyword evidence="2" id="KW-1185">Reference proteome</keyword>
<name>A0A0V1DEP9_TRIBR</name>
<dbReference type="OrthoDB" id="10430915at2759"/>
<evidence type="ECO:0000313" key="2">
    <source>
        <dbReference type="Proteomes" id="UP000054653"/>
    </source>
</evidence>
<dbReference type="EMBL" id="JYDI01000008">
    <property type="protein sequence ID" value="KRY60023.1"/>
    <property type="molecule type" value="Genomic_DNA"/>
</dbReference>
<reference evidence="1 2" key="1">
    <citation type="submission" date="2015-01" db="EMBL/GenBank/DDBJ databases">
        <title>Evolution of Trichinella species and genotypes.</title>
        <authorList>
            <person name="Korhonen P.K."/>
            <person name="Edoardo P."/>
            <person name="Giuseppe L.R."/>
            <person name="Gasser R.B."/>
        </authorList>
    </citation>
    <scope>NUCLEOTIDE SEQUENCE [LARGE SCALE GENOMIC DNA]</scope>
    <source>
        <strain evidence="1">ISS120</strain>
    </source>
</reference>
<protein>
    <submittedName>
        <fullName evidence="1">Uncharacterized protein</fullName>
    </submittedName>
</protein>